<gene>
    <name evidence="1" type="ORF">CPT_ProddE_003</name>
</gene>
<name>A0AAE8XAM9_9CAUD</name>
<dbReference type="Proteomes" id="UP000827424">
    <property type="component" value="Segment"/>
</dbReference>
<evidence type="ECO:0000313" key="2">
    <source>
        <dbReference type="Proteomes" id="UP000827424"/>
    </source>
</evidence>
<protein>
    <submittedName>
        <fullName evidence="1">Uncharacterized protein</fullName>
    </submittedName>
</protein>
<organism evidence="1 2">
    <name type="scientific">Desulfovibrio phage ProddE</name>
    <dbReference type="NCBI Taxonomy" id="2866661"/>
    <lineage>
        <taxon>Viruses</taxon>
        <taxon>Duplodnaviria</taxon>
        <taxon>Heunggongvirae</taxon>
        <taxon>Uroviricota</taxon>
        <taxon>Caudoviricetes</taxon>
        <taxon>Autographivirales</taxon>
        <taxon>Autographivirales incertae sedis</taxon>
        <taxon>Proddevirus</taxon>
        <taxon>Proddevirus proddE</taxon>
    </lineage>
</organism>
<sequence length="105" mass="11302">MSTPNYLDPLVLSSLAPRLRDLMGNCSVREAAQCCMAVATAIQENPKQGPRLMGLACAFLLAAEQSGISVTDMMAYARNCMNDAEGKRPEFAATADYINKEIING</sequence>
<keyword evidence="2" id="KW-1185">Reference proteome</keyword>
<proteinExistence type="predicted"/>
<accession>A0AAE8XAM9</accession>
<reference evidence="1" key="1">
    <citation type="submission" date="2021-07" db="EMBL/GenBank/DDBJ databases">
        <title>A sheep in wolf's clothing: the temperate origins of bacteriophage T7.</title>
        <authorList>
            <person name="Boeckman J.X."/>
            <person name="Korn A."/>
            <person name="Yao G."/>
            <person name="Ravindran A."/>
            <person name="Gonzalez C."/>
            <person name="Gill J."/>
        </authorList>
    </citation>
    <scope>NUCLEOTIDE SEQUENCE</scope>
</reference>
<dbReference type="EMBL" id="MZ666938">
    <property type="protein sequence ID" value="UAJ16883.1"/>
    <property type="molecule type" value="Genomic_DNA"/>
</dbReference>
<evidence type="ECO:0000313" key="1">
    <source>
        <dbReference type="EMBL" id="UAJ16883.1"/>
    </source>
</evidence>